<dbReference type="STRING" id="305900.GV64_04070"/>
<sequence>MNKFSLPSLQTLRTFESCYRLGSFTKAAGELNISQGAVSQHIKSLEIRLGFAVFLREGRRIVPTPSGRALLHVVNESLTRITEVIYAERSKQCEDELIVSSLPGFAIRWLFPRLVNFEKVIPDVRLSVNAISNPMDFSLHHAHLAIVYTHEAVSSSDSSESGLFSESIFPVCSPAFAEAHGLNGNKDDASRFINRLPELTLLYDISSARQAHTDIWSYWADSQGVDLTKSHVQKYSQSNITLQLAELGHGVAMGRTSLVMDAIRKGQLIQLQPAQIRNPCRYHLQIYPGLSRHRGVEIFSKTLRLMTQEIEEFENSYLY</sequence>
<comment type="similarity">
    <text evidence="1">Belongs to the LysR transcriptional regulatory family.</text>
</comment>
<evidence type="ECO:0000256" key="2">
    <source>
        <dbReference type="ARBA" id="ARBA00023015"/>
    </source>
</evidence>
<dbReference type="PANTHER" id="PTHR30537">
    <property type="entry name" value="HTH-TYPE TRANSCRIPTIONAL REGULATOR"/>
    <property type="match status" value="1"/>
</dbReference>
<gene>
    <name evidence="6" type="ORF">GV64_04070</name>
</gene>
<evidence type="ECO:0000313" key="7">
    <source>
        <dbReference type="Proteomes" id="UP000027997"/>
    </source>
</evidence>
<comment type="caution">
    <text evidence="6">The sequence shown here is derived from an EMBL/GenBank/DDBJ whole genome shotgun (WGS) entry which is preliminary data.</text>
</comment>
<dbReference type="InterPro" id="IPR036390">
    <property type="entry name" value="WH_DNA-bd_sf"/>
</dbReference>
<dbReference type="InterPro" id="IPR000847">
    <property type="entry name" value="LysR_HTH_N"/>
</dbReference>
<dbReference type="GO" id="GO:0043565">
    <property type="term" value="F:sequence-specific DNA binding"/>
    <property type="evidence" value="ECO:0007669"/>
    <property type="project" value="TreeGrafter"/>
</dbReference>
<dbReference type="SUPFAM" id="SSF46785">
    <property type="entry name" value="Winged helix' DNA-binding domain"/>
    <property type="match status" value="1"/>
</dbReference>
<dbReference type="Gene3D" id="3.40.190.10">
    <property type="entry name" value="Periplasmic binding protein-like II"/>
    <property type="match status" value="2"/>
</dbReference>
<dbReference type="PROSITE" id="PS50931">
    <property type="entry name" value="HTH_LYSR"/>
    <property type="match status" value="1"/>
</dbReference>
<dbReference type="PRINTS" id="PR00039">
    <property type="entry name" value="HTHLYSR"/>
</dbReference>
<dbReference type="SUPFAM" id="SSF53850">
    <property type="entry name" value="Periplasmic binding protein-like II"/>
    <property type="match status" value="1"/>
</dbReference>
<dbReference type="AlphaFoldDB" id="A0A081K7A7"/>
<keyword evidence="7" id="KW-1185">Reference proteome</keyword>
<dbReference type="EMBL" id="JOJP01000001">
    <property type="protein sequence ID" value="KEI70033.1"/>
    <property type="molecule type" value="Genomic_DNA"/>
</dbReference>
<keyword evidence="2" id="KW-0805">Transcription regulation</keyword>
<evidence type="ECO:0000313" key="6">
    <source>
        <dbReference type="EMBL" id="KEI70033.1"/>
    </source>
</evidence>
<keyword evidence="3" id="KW-0238">DNA-binding</keyword>
<reference evidence="6 7" key="1">
    <citation type="submission" date="2014-06" db="EMBL/GenBank/DDBJ databases">
        <title>Whole Genome Sequences of Three Symbiotic Endozoicomonas Bacteria.</title>
        <authorList>
            <person name="Neave M.J."/>
            <person name="Apprill A."/>
            <person name="Voolstra C.R."/>
        </authorList>
    </citation>
    <scope>NUCLEOTIDE SEQUENCE [LARGE SCALE GENOMIC DNA]</scope>
    <source>
        <strain evidence="6 7">DSM 22380</strain>
    </source>
</reference>
<proteinExistence type="inferred from homology"/>
<evidence type="ECO:0000259" key="5">
    <source>
        <dbReference type="PROSITE" id="PS50931"/>
    </source>
</evidence>
<organism evidence="6 7">
    <name type="scientific">Endozoicomonas elysicola</name>
    <dbReference type="NCBI Taxonomy" id="305900"/>
    <lineage>
        <taxon>Bacteria</taxon>
        <taxon>Pseudomonadati</taxon>
        <taxon>Pseudomonadota</taxon>
        <taxon>Gammaproteobacteria</taxon>
        <taxon>Oceanospirillales</taxon>
        <taxon>Endozoicomonadaceae</taxon>
        <taxon>Endozoicomonas</taxon>
    </lineage>
</organism>
<dbReference type="GO" id="GO:0003700">
    <property type="term" value="F:DNA-binding transcription factor activity"/>
    <property type="evidence" value="ECO:0007669"/>
    <property type="project" value="InterPro"/>
</dbReference>
<feature type="domain" description="HTH lysR-type" evidence="5">
    <location>
        <begin position="7"/>
        <end position="64"/>
    </location>
</feature>
<keyword evidence="4" id="KW-0804">Transcription</keyword>
<dbReference type="Pfam" id="PF03466">
    <property type="entry name" value="LysR_substrate"/>
    <property type="match status" value="1"/>
</dbReference>
<evidence type="ECO:0000256" key="3">
    <source>
        <dbReference type="ARBA" id="ARBA00023125"/>
    </source>
</evidence>
<dbReference type="InterPro" id="IPR036388">
    <property type="entry name" value="WH-like_DNA-bd_sf"/>
</dbReference>
<dbReference type="InterPro" id="IPR005119">
    <property type="entry name" value="LysR_subst-bd"/>
</dbReference>
<dbReference type="RefSeq" id="WP_020584238.1">
    <property type="nucleotide sequence ID" value="NZ_JOJP01000001.1"/>
</dbReference>
<dbReference type="PANTHER" id="PTHR30537:SF79">
    <property type="entry name" value="TRANSCRIPTIONAL REGULATOR-RELATED"/>
    <property type="match status" value="1"/>
</dbReference>
<dbReference type="InterPro" id="IPR058163">
    <property type="entry name" value="LysR-type_TF_proteobact-type"/>
</dbReference>
<dbReference type="eggNOG" id="COG0583">
    <property type="taxonomic scope" value="Bacteria"/>
</dbReference>
<name>A0A081K7A7_9GAMM</name>
<evidence type="ECO:0000256" key="1">
    <source>
        <dbReference type="ARBA" id="ARBA00009437"/>
    </source>
</evidence>
<dbReference type="Pfam" id="PF00126">
    <property type="entry name" value="HTH_1"/>
    <property type="match status" value="1"/>
</dbReference>
<dbReference type="GO" id="GO:0006351">
    <property type="term" value="P:DNA-templated transcription"/>
    <property type="evidence" value="ECO:0007669"/>
    <property type="project" value="TreeGrafter"/>
</dbReference>
<protein>
    <recommendedName>
        <fullName evidence="5">HTH lysR-type domain-containing protein</fullName>
    </recommendedName>
</protein>
<dbReference type="Gene3D" id="1.10.10.10">
    <property type="entry name" value="Winged helix-like DNA-binding domain superfamily/Winged helix DNA-binding domain"/>
    <property type="match status" value="1"/>
</dbReference>
<dbReference type="Proteomes" id="UP000027997">
    <property type="component" value="Unassembled WGS sequence"/>
</dbReference>
<accession>A0A081K7A7</accession>
<evidence type="ECO:0000256" key="4">
    <source>
        <dbReference type="ARBA" id="ARBA00023163"/>
    </source>
</evidence>